<sequence>MPSILDSHEKIRAIDKSNLLGSVEALPDQIQDAWEQTKSLVFPNTFPTVSNIIVSGMGGSSLGALVIKRLFKDELTLPLEIYPHYHLPGYTSKDSLVVLSSYSGNTEETLAAAEQAIKVGAKIAVITGGGKLAELAKQNNWPMYLINAKFNPCGQPRLAIGYAVFGMLSMFANIGLINLAESQVLNVVDLLKELVTQLAPEGSNDLAKLISYATYDKHIIFVAAEHLIGAAHVFNNQVNENAKSLTSEWHLPEFNHHYLEALSFPHLAKETTIFFFFNSALYHERVQKRVLLTKSLVEQKGYETQMILATSSTKLEQVFEVIQIGEFVAAYLPILYGIDASSIPNVDWFKAEMAK</sequence>
<dbReference type="InterPro" id="IPR019490">
    <property type="entry name" value="Glu6P/Mann6P_isomerase_C"/>
</dbReference>
<evidence type="ECO:0000256" key="2">
    <source>
        <dbReference type="ARBA" id="ARBA00023235"/>
    </source>
</evidence>
<proteinExistence type="inferred from homology"/>
<dbReference type="AlphaFoldDB" id="A0A2H0WZW1"/>
<dbReference type="Pfam" id="PF10432">
    <property type="entry name" value="bact-PGI_C"/>
    <property type="match status" value="1"/>
</dbReference>
<dbReference type="Gene3D" id="3.40.50.10490">
    <property type="entry name" value="Glucose-6-phosphate isomerase like protein, domain 1"/>
    <property type="match status" value="2"/>
</dbReference>
<keyword evidence="2" id="KW-0413">Isomerase</keyword>
<gene>
    <name evidence="4" type="ORF">COT54_00565</name>
</gene>
<dbReference type="InterPro" id="IPR046348">
    <property type="entry name" value="SIS_dom_sf"/>
</dbReference>
<dbReference type="EMBL" id="PEYY01000022">
    <property type="protein sequence ID" value="PIS18202.1"/>
    <property type="molecule type" value="Genomic_DNA"/>
</dbReference>
<feature type="domain" description="SIS" evidence="3">
    <location>
        <begin position="42"/>
        <end position="200"/>
    </location>
</feature>
<dbReference type="Pfam" id="PF01380">
    <property type="entry name" value="SIS"/>
    <property type="match status" value="1"/>
</dbReference>
<dbReference type="GO" id="GO:1901135">
    <property type="term" value="P:carbohydrate derivative metabolic process"/>
    <property type="evidence" value="ECO:0007669"/>
    <property type="project" value="InterPro"/>
</dbReference>
<name>A0A2H0WZW1_9BACT</name>
<reference evidence="5" key="1">
    <citation type="submission" date="2017-09" db="EMBL/GenBank/DDBJ databases">
        <title>Depth-based differentiation of microbial function through sediment-hosted aquifers and enrichment of novel symbionts in the deep terrestrial subsurface.</title>
        <authorList>
            <person name="Probst A.J."/>
            <person name="Ladd B."/>
            <person name="Jarett J.K."/>
            <person name="Geller-Mcgrath D.E."/>
            <person name="Sieber C.M.K."/>
            <person name="Emerson J.B."/>
            <person name="Anantharaman K."/>
            <person name="Thomas B.C."/>
            <person name="Malmstrom R."/>
            <person name="Stieglmeier M."/>
            <person name="Klingl A."/>
            <person name="Woyke T."/>
            <person name="Ryan C.M."/>
            <person name="Banfield J.F."/>
        </authorList>
    </citation>
    <scope>NUCLEOTIDE SEQUENCE [LARGE SCALE GENOMIC DNA]</scope>
</reference>
<evidence type="ECO:0000256" key="1">
    <source>
        <dbReference type="ARBA" id="ARBA00010523"/>
    </source>
</evidence>
<organism evidence="4 5">
    <name type="scientific">Candidatus Collierbacteria bacterium CG09_land_8_20_14_0_10_46_12</name>
    <dbReference type="NCBI Taxonomy" id="1974533"/>
    <lineage>
        <taxon>Bacteria</taxon>
        <taxon>Candidatus Collieribacteriota</taxon>
    </lineage>
</organism>
<dbReference type="GO" id="GO:0005975">
    <property type="term" value="P:carbohydrate metabolic process"/>
    <property type="evidence" value="ECO:0007669"/>
    <property type="project" value="InterPro"/>
</dbReference>
<comment type="similarity">
    <text evidence="1">Belongs to the PGI/PMI family.</text>
</comment>
<evidence type="ECO:0000313" key="5">
    <source>
        <dbReference type="Proteomes" id="UP000229574"/>
    </source>
</evidence>
<protein>
    <recommendedName>
        <fullName evidence="3">SIS domain-containing protein</fullName>
    </recommendedName>
</protein>
<dbReference type="Proteomes" id="UP000229574">
    <property type="component" value="Unassembled WGS sequence"/>
</dbReference>
<dbReference type="GO" id="GO:0097367">
    <property type="term" value="F:carbohydrate derivative binding"/>
    <property type="evidence" value="ECO:0007669"/>
    <property type="project" value="InterPro"/>
</dbReference>
<dbReference type="GO" id="GO:0004347">
    <property type="term" value="F:glucose-6-phosphate isomerase activity"/>
    <property type="evidence" value="ECO:0007669"/>
    <property type="project" value="InterPro"/>
</dbReference>
<dbReference type="PROSITE" id="PS51464">
    <property type="entry name" value="SIS"/>
    <property type="match status" value="1"/>
</dbReference>
<dbReference type="GO" id="GO:0004476">
    <property type="term" value="F:mannose-6-phosphate isomerase activity"/>
    <property type="evidence" value="ECO:0007669"/>
    <property type="project" value="InterPro"/>
</dbReference>
<evidence type="ECO:0000259" key="3">
    <source>
        <dbReference type="PROSITE" id="PS51464"/>
    </source>
</evidence>
<dbReference type="SUPFAM" id="SSF53697">
    <property type="entry name" value="SIS domain"/>
    <property type="match status" value="1"/>
</dbReference>
<accession>A0A2H0WZW1</accession>
<dbReference type="InterPro" id="IPR001347">
    <property type="entry name" value="SIS_dom"/>
</dbReference>
<evidence type="ECO:0000313" key="4">
    <source>
        <dbReference type="EMBL" id="PIS18202.1"/>
    </source>
</evidence>
<comment type="caution">
    <text evidence="4">The sequence shown here is derived from an EMBL/GenBank/DDBJ whole genome shotgun (WGS) entry which is preliminary data.</text>
</comment>